<evidence type="ECO:0000259" key="3">
    <source>
        <dbReference type="PROSITE" id="PS50102"/>
    </source>
</evidence>
<accession>U4L8A0</accession>
<evidence type="ECO:0000256" key="1">
    <source>
        <dbReference type="PROSITE-ProRule" id="PRU00176"/>
    </source>
</evidence>
<dbReference type="Gene3D" id="3.30.70.330">
    <property type="match status" value="1"/>
</dbReference>
<dbReference type="Pfam" id="PF00076">
    <property type="entry name" value="RRM_1"/>
    <property type="match status" value="1"/>
</dbReference>
<gene>
    <name evidence="4" type="ORF">PCON_12665</name>
</gene>
<proteinExistence type="predicted"/>
<dbReference type="AlphaFoldDB" id="U4L8A0"/>
<evidence type="ECO:0000256" key="2">
    <source>
        <dbReference type="SAM" id="MobiDB-lite"/>
    </source>
</evidence>
<sequence>MHTPKKTSTDNEAINQRNSTPQSRGTFDPYKYGRPGATTTRVPPSPRSAVFPVSPYKAPEARPVPRGPITPERPTEQGARKPFVLGGADNHLVPNISPNVNTSGLQFAAWPQAEGRSRAPGQKRSVIISGLPPQATLADLSAICAGTGIVERFDIREHGKALVHFFDQETADKFLARTDNGTEYKKTVLFVDQSIMVDIIPGRIREAIEKGARRIVRIVGIEDAAQLKQVLKRLDPTTDLAWLKEKTEDQLMQQIAKFFGIFDVQLAGVRTNSKGYKEGRIIYGKTETAMKAFAALSKVAVLEECNITYGDDPCELPVTTA</sequence>
<dbReference type="eggNOG" id="ENOG502T1NJ">
    <property type="taxonomic scope" value="Eukaryota"/>
</dbReference>
<dbReference type="Proteomes" id="UP000018144">
    <property type="component" value="Unassembled WGS sequence"/>
</dbReference>
<dbReference type="InterPro" id="IPR000504">
    <property type="entry name" value="RRM_dom"/>
</dbReference>
<protein>
    <recommendedName>
        <fullName evidence="3">RRM domain-containing protein</fullName>
    </recommendedName>
</protein>
<reference evidence="4 5" key="1">
    <citation type="journal article" date="2013" name="PLoS Genet.">
        <title>The genome and development-dependent transcriptomes of Pyronema confluens: a window into fungal evolution.</title>
        <authorList>
            <person name="Traeger S."/>
            <person name="Altegoer F."/>
            <person name="Freitag M."/>
            <person name="Gabaldon T."/>
            <person name="Kempken F."/>
            <person name="Kumar A."/>
            <person name="Marcet-Houben M."/>
            <person name="Poggeler S."/>
            <person name="Stajich J.E."/>
            <person name="Nowrousian M."/>
        </authorList>
    </citation>
    <scope>NUCLEOTIDE SEQUENCE [LARGE SCALE GENOMIC DNA]</scope>
    <source>
        <strain evidence="5">CBS 100304</strain>
        <tissue evidence="4">Vegetative mycelium</tissue>
    </source>
</reference>
<keyword evidence="5" id="KW-1185">Reference proteome</keyword>
<organism evidence="4 5">
    <name type="scientific">Pyronema omphalodes (strain CBS 100304)</name>
    <name type="common">Pyronema confluens</name>
    <dbReference type="NCBI Taxonomy" id="1076935"/>
    <lineage>
        <taxon>Eukaryota</taxon>
        <taxon>Fungi</taxon>
        <taxon>Dikarya</taxon>
        <taxon>Ascomycota</taxon>
        <taxon>Pezizomycotina</taxon>
        <taxon>Pezizomycetes</taxon>
        <taxon>Pezizales</taxon>
        <taxon>Pyronemataceae</taxon>
        <taxon>Pyronema</taxon>
    </lineage>
</organism>
<dbReference type="SUPFAM" id="SSF54928">
    <property type="entry name" value="RNA-binding domain, RBD"/>
    <property type="match status" value="1"/>
</dbReference>
<dbReference type="STRING" id="1076935.U4L8A0"/>
<dbReference type="InterPro" id="IPR012677">
    <property type="entry name" value="Nucleotide-bd_a/b_plait_sf"/>
</dbReference>
<evidence type="ECO:0000313" key="5">
    <source>
        <dbReference type="Proteomes" id="UP000018144"/>
    </source>
</evidence>
<dbReference type="EMBL" id="HF935776">
    <property type="protein sequence ID" value="CCX13072.1"/>
    <property type="molecule type" value="Genomic_DNA"/>
</dbReference>
<feature type="region of interest" description="Disordered" evidence="2">
    <location>
        <begin position="1"/>
        <end position="78"/>
    </location>
</feature>
<evidence type="ECO:0000313" key="4">
    <source>
        <dbReference type="EMBL" id="CCX13072.1"/>
    </source>
</evidence>
<dbReference type="GO" id="GO:0003723">
    <property type="term" value="F:RNA binding"/>
    <property type="evidence" value="ECO:0007669"/>
    <property type="project" value="UniProtKB-UniRule"/>
</dbReference>
<keyword evidence="1" id="KW-0694">RNA-binding</keyword>
<dbReference type="SMART" id="SM00360">
    <property type="entry name" value="RRM"/>
    <property type="match status" value="1"/>
</dbReference>
<dbReference type="OrthoDB" id="422086at2759"/>
<dbReference type="PROSITE" id="PS50102">
    <property type="entry name" value="RRM"/>
    <property type="match status" value="1"/>
</dbReference>
<feature type="domain" description="RRM" evidence="3">
    <location>
        <begin position="124"/>
        <end position="196"/>
    </location>
</feature>
<feature type="compositionally biased region" description="Polar residues" evidence="2">
    <location>
        <begin position="10"/>
        <end position="25"/>
    </location>
</feature>
<dbReference type="InterPro" id="IPR035979">
    <property type="entry name" value="RBD_domain_sf"/>
</dbReference>
<name>U4L8A0_PYROM</name>